<protein>
    <recommendedName>
        <fullName evidence="4">TRAP-type C4-dicarboxylate transport system, substrate-binding protein</fullName>
    </recommendedName>
</protein>
<dbReference type="InterPro" id="IPR038404">
    <property type="entry name" value="TRAP_DctP_sf"/>
</dbReference>
<feature type="chain" id="PRO_5012139468" description="TRAP-type C4-dicarboxylate transport system, substrate-binding protein" evidence="1">
    <location>
        <begin position="22"/>
        <end position="379"/>
    </location>
</feature>
<dbReference type="AlphaFoldDB" id="A0A1N7JA44"/>
<evidence type="ECO:0000313" key="3">
    <source>
        <dbReference type="Proteomes" id="UP000185639"/>
    </source>
</evidence>
<dbReference type="RefSeq" id="WP_076514129.1">
    <property type="nucleotide sequence ID" value="NZ_FTOH01000001.1"/>
</dbReference>
<name>A0A1N7JA44_9GAMM</name>
<gene>
    <name evidence="2" type="ORF">SAMN05421686_101535</name>
</gene>
<reference evidence="3" key="1">
    <citation type="submission" date="2017-01" db="EMBL/GenBank/DDBJ databases">
        <authorList>
            <person name="Varghese N."/>
            <person name="Submissions S."/>
        </authorList>
    </citation>
    <scope>NUCLEOTIDE SEQUENCE [LARGE SCALE GENOMIC DNA]</scope>
    <source>
        <strain evidence="3">DSM 24913</strain>
    </source>
</reference>
<accession>A0A1N7JA44</accession>
<dbReference type="EMBL" id="FTOH01000001">
    <property type="protein sequence ID" value="SIS46164.1"/>
    <property type="molecule type" value="Genomic_DNA"/>
</dbReference>
<evidence type="ECO:0000256" key="1">
    <source>
        <dbReference type="SAM" id="SignalP"/>
    </source>
</evidence>
<sequence length="379" mass="42578">MNLRIISSAFFALVLTSLSWASDISEEAKTSKEKSDARLKSAIMSQNIPLEKRVKALKELYHDRTVNGRIHRHFCIWDPLGKLGPIASTVQDQTVRSVHYGLDASITIFNNEQELIENFKKEKTCDAILVRGALAREFNKFAGTIEAIGALPERKHLQLLMQVFTNPRLNRYMTDGEYTVMGFATIGGNYAFMRDKAYNSLSALEGKQVAVQTIEAPMTALVKQYGGTPIEGGMMRNVLAYTDGRVSSMISTAIAYLVMGSGQSGDSTGVLRNPLSQSTMQLIGRAEQFPDELAQLLREDFLLKFNNYAGRVDTEMNLVPDEFWIETPADETNKLEDATREVRLTMRENGYYDGTMLRIARKIRCRFNPEKAECVDPVE</sequence>
<feature type="signal peptide" evidence="1">
    <location>
        <begin position="1"/>
        <end position="21"/>
    </location>
</feature>
<evidence type="ECO:0000313" key="2">
    <source>
        <dbReference type="EMBL" id="SIS46164.1"/>
    </source>
</evidence>
<proteinExistence type="predicted"/>
<organism evidence="2 3">
    <name type="scientific">Thalassolituus maritimus</name>
    <dbReference type="NCBI Taxonomy" id="484498"/>
    <lineage>
        <taxon>Bacteria</taxon>
        <taxon>Pseudomonadati</taxon>
        <taxon>Pseudomonadota</taxon>
        <taxon>Gammaproteobacteria</taxon>
        <taxon>Oceanospirillales</taxon>
        <taxon>Oceanospirillaceae</taxon>
        <taxon>Thalassolituus</taxon>
    </lineage>
</organism>
<keyword evidence="3" id="KW-1185">Reference proteome</keyword>
<evidence type="ECO:0008006" key="4">
    <source>
        <dbReference type="Google" id="ProtNLM"/>
    </source>
</evidence>
<dbReference type="Proteomes" id="UP000185639">
    <property type="component" value="Unassembled WGS sequence"/>
</dbReference>
<keyword evidence="1" id="KW-0732">Signal</keyword>
<dbReference type="Gene3D" id="3.40.190.170">
    <property type="entry name" value="Bacterial extracellular solute-binding protein, family 7"/>
    <property type="match status" value="1"/>
</dbReference>
<dbReference type="Pfam" id="PF19582">
    <property type="entry name" value="AdeT1_2"/>
    <property type="match status" value="1"/>
</dbReference>
<dbReference type="InterPro" id="IPR045758">
    <property type="entry name" value="AdeT1/2"/>
</dbReference>